<protein>
    <submittedName>
        <fullName evidence="1">Uncharacterized protein</fullName>
    </submittedName>
</protein>
<evidence type="ECO:0000313" key="2">
    <source>
        <dbReference type="Proteomes" id="UP001209540"/>
    </source>
</evidence>
<keyword evidence="2" id="KW-1185">Reference proteome</keyword>
<dbReference type="AlphaFoldDB" id="A0AAD5KSV8"/>
<sequence length="259" mass="29936">MNNFKKAIKWPQGSNISSLSGIYIIYYRKTTGTDKSDASANSAEYQKRHRFRKKFVIFVLSLRTEKNLLCYLKDWLIILQRQQLENYKIVGHIEITETTKEGYTYPTLSTLQKFMGFIVGNDIYNWGIIDCCCWSHCLYVSTRFSGKWNVPYVYTCETNVPLEIYQIFLTGSIQAVFLAGLVVSNGYYVKSSTDHDNFCHGGHGILSQLQRFMGDRDQLLNTWFSKLTGGMIVLDQITSTECKNLLRNLWQLHFLASLC</sequence>
<name>A0AAD5KSV8_9FUNG</name>
<reference evidence="1" key="1">
    <citation type="journal article" date="2022" name="IScience">
        <title>Evolution of zygomycete secretomes and the origins of terrestrial fungal ecologies.</title>
        <authorList>
            <person name="Chang Y."/>
            <person name="Wang Y."/>
            <person name="Mondo S."/>
            <person name="Ahrendt S."/>
            <person name="Andreopoulos W."/>
            <person name="Barry K."/>
            <person name="Beard J."/>
            <person name="Benny G.L."/>
            <person name="Blankenship S."/>
            <person name="Bonito G."/>
            <person name="Cuomo C."/>
            <person name="Desiro A."/>
            <person name="Gervers K.A."/>
            <person name="Hundley H."/>
            <person name="Kuo A."/>
            <person name="LaButti K."/>
            <person name="Lang B.F."/>
            <person name="Lipzen A."/>
            <person name="O'Donnell K."/>
            <person name="Pangilinan J."/>
            <person name="Reynolds N."/>
            <person name="Sandor L."/>
            <person name="Smith M.E."/>
            <person name="Tsang A."/>
            <person name="Grigoriev I.V."/>
            <person name="Stajich J.E."/>
            <person name="Spatafora J.W."/>
        </authorList>
    </citation>
    <scope>NUCLEOTIDE SEQUENCE</scope>
    <source>
        <strain evidence="1">RSA 2281</strain>
    </source>
</reference>
<accession>A0AAD5KSV8</accession>
<dbReference type="Proteomes" id="UP001209540">
    <property type="component" value="Unassembled WGS sequence"/>
</dbReference>
<evidence type="ECO:0000313" key="1">
    <source>
        <dbReference type="EMBL" id="KAI9279010.1"/>
    </source>
</evidence>
<organism evidence="1 2">
    <name type="scientific">Phascolomyces articulosus</name>
    <dbReference type="NCBI Taxonomy" id="60185"/>
    <lineage>
        <taxon>Eukaryota</taxon>
        <taxon>Fungi</taxon>
        <taxon>Fungi incertae sedis</taxon>
        <taxon>Mucoromycota</taxon>
        <taxon>Mucoromycotina</taxon>
        <taxon>Mucoromycetes</taxon>
        <taxon>Mucorales</taxon>
        <taxon>Lichtheimiaceae</taxon>
        <taxon>Phascolomyces</taxon>
    </lineage>
</organism>
<dbReference type="EMBL" id="JAIXMP010000001">
    <property type="protein sequence ID" value="KAI9279010.1"/>
    <property type="molecule type" value="Genomic_DNA"/>
</dbReference>
<proteinExistence type="predicted"/>
<gene>
    <name evidence="1" type="ORF">BDA99DRAFT_531740</name>
</gene>
<comment type="caution">
    <text evidence="1">The sequence shown here is derived from an EMBL/GenBank/DDBJ whole genome shotgun (WGS) entry which is preliminary data.</text>
</comment>
<reference evidence="1" key="2">
    <citation type="submission" date="2023-02" db="EMBL/GenBank/DDBJ databases">
        <authorList>
            <consortium name="DOE Joint Genome Institute"/>
            <person name="Mondo S.J."/>
            <person name="Chang Y."/>
            <person name="Wang Y."/>
            <person name="Ahrendt S."/>
            <person name="Andreopoulos W."/>
            <person name="Barry K."/>
            <person name="Beard J."/>
            <person name="Benny G.L."/>
            <person name="Blankenship S."/>
            <person name="Bonito G."/>
            <person name="Cuomo C."/>
            <person name="Desiro A."/>
            <person name="Gervers K.A."/>
            <person name="Hundley H."/>
            <person name="Kuo A."/>
            <person name="LaButti K."/>
            <person name="Lang B.F."/>
            <person name="Lipzen A."/>
            <person name="O'Donnell K."/>
            <person name="Pangilinan J."/>
            <person name="Reynolds N."/>
            <person name="Sandor L."/>
            <person name="Smith M.W."/>
            <person name="Tsang A."/>
            <person name="Grigoriev I.V."/>
            <person name="Stajich J.E."/>
            <person name="Spatafora J.W."/>
        </authorList>
    </citation>
    <scope>NUCLEOTIDE SEQUENCE</scope>
    <source>
        <strain evidence="1">RSA 2281</strain>
    </source>
</reference>